<dbReference type="InterPro" id="IPR052021">
    <property type="entry name" value="Type-I_RS_S_subunit"/>
</dbReference>
<dbReference type="GO" id="GO:0003677">
    <property type="term" value="F:DNA binding"/>
    <property type="evidence" value="ECO:0007669"/>
    <property type="project" value="UniProtKB-KW"/>
</dbReference>
<gene>
    <name evidence="5" type="ORF">A1359_14345</name>
</gene>
<proteinExistence type="inferred from homology"/>
<keyword evidence="3" id="KW-0238">DNA-binding</keyword>
<dbReference type="EMBL" id="LUUI01000139">
    <property type="protein sequence ID" value="OAI11599.1"/>
    <property type="molecule type" value="Genomic_DNA"/>
</dbReference>
<dbReference type="SUPFAM" id="SSF116734">
    <property type="entry name" value="DNA methylase specificity domain"/>
    <property type="match status" value="2"/>
</dbReference>
<dbReference type="Gene3D" id="3.90.220.20">
    <property type="entry name" value="DNA methylase specificity domains"/>
    <property type="match status" value="2"/>
</dbReference>
<dbReference type="InterPro" id="IPR044946">
    <property type="entry name" value="Restrct_endonuc_typeI_TRD_sf"/>
</dbReference>
<evidence type="ECO:0000256" key="2">
    <source>
        <dbReference type="ARBA" id="ARBA00022747"/>
    </source>
</evidence>
<comment type="similarity">
    <text evidence="1">Belongs to the type-I restriction system S methylase family.</text>
</comment>
<feature type="domain" description="Type I restriction modification DNA specificity" evidence="4">
    <location>
        <begin position="344"/>
        <end position="453"/>
    </location>
</feature>
<evidence type="ECO:0000256" key="3">
    <source>
        <dbReference type="ARBA" id="ARBA00023125"/>
    </source>
</evidence>
<evidence type="ECO:0000313" key="6">
    <source>
        <dbReference type="Proteomes" id="UP000078476"/>
    </source>
</evidence>
<dbReference type="PANTHER" id="PTHR30408">
    <property type="entry name" value="TYPE-1 RESTRICTION ENZYME ECOKI SPECIFICITY PROTEIN"/>
    <property type="match status" value="1"/>
</dbReference>
<dbReference type="RefSeq" id="WP_066985765.1">
    <property type="nucleotide sequence ID" value="NZ_LUUI01000139.1"/>
</dbReference>
<dbReference type="PANTHER" id="PTHR30408:SF12">
    <property type="entry name" value="TYPE I RESTRICTION ENZYME MJAVIII SPECIFICITY SUBUNIT"/>
    <property type="match status" value="1"/>
</dbReference>
<name>A0A177N352_9GAMM</name>
<dbReference type="CDD" id="cd17249">
    <property type="entry name" value="RMtype1_S_EcoR124I-TRD2-CR2_like"/>
    <property type="match status" value="1"/>
</dbReference>
<dbReference type="AlphaFoldDB" id="A0A177N352"/>
<dbReference type="REBASE" id="164849">
    <property type="entry name" value="S.Mle45370ORF14345P"/>
</dbReference>
<dbReference type="OrthoDB" id="9798929at2"/>
<dbReference type="STRING" id="980561.A1359_14345"/>
<keyword evidence="2" id="KW-0680">Restriction system</keyword>
<dbReference type="Pfam" id="PF01420">
    <property type="entry name" value="Methylase_S"/>
    <property type="match status" value="2"/>
</dbReference>
<dbReference type="Proteomes" id="UP000078476">
    <property type="component" value="Unassembled WGS sequence"/>
</dbReference>
<dbReference type="InterPro" id="IPR000055">
    <property type="entry name" value="Restrct_endonuc_typeI_TRD"/>
</dbReference>
<evidence type="ECO:0000259" key="4">
    <source>
        <dbReference type="Pfam" id="PF01420"/>
    </source>
</evidence>
<evidence type="ECO:0000313" key="5">
    <source>
        <dbReference type="EMBL" id="OAI11599.1"/>
    </source>
</evidence>
<feature type="domain" description="Type I restriction modification DNA specificity" evidence="4">
    <location>
        <begin position="21"/>
        <end position="189"/>
    </location>
</feature>
<keyword evidence="6" id="KW-1185">Reference proteome</keyword>
<dbReference type="Gene3D" id="1.10.287.1120">
    <property type="entry name" value="Bipartite methylase S protein"/>
    <property type="match status" value="1"/>
</dbReference>
<protein>
    <recommendedName>
        <fullName evidence="4">Type I restriction modification DNA specificity domain-containing protein</fullName>
    </recommendedName>
</protein>
<sequence>MKYPAYPQYKDSGVTWMGAVPEDWDVKKTRYLAYMKGGSTPLTTENQFWDDGDIPWVSPKDMKTGRITDTQDHLTPEGARQCASGILAPGHVLIVVRSGILKHSLPVAVNDIPVTLNQDIRAFKLGKQLGSEYLRWFIEGNQKLLLEQWCKSGTTVESIEMSYLADGLVPVPPHCEQTAIAAFLDSETGRIDTLVAKKRKLAALLKEKRSGLISRTVTRGLPDDAAREFGLTTGNASIHEAPDQYNCRGDFNRPQAEANKFAPTSEPGSSQAFKDSGVDWLGEIPTNWLIPPLYSRYSIELGKMLNESKITGQHLLPYLRNVDVQWDSINLLELPEMDIPESEYSRYTVQEGDLLVCEGGEVGRAAIIGNLQTNIGFQKSLHRMRALNSLSECPRYMYYLLYWANKTGVFNSGGISTIAHLTGQQLRKFRFPKPPFEEQTAIAAYLDRETAKIDRMVEKVEAAIACLQEYRSALITAAVTGKIDVRAYSTTKVTR</sequence>
<evidence type="ECO:0000256" key="1">
    <source>
        <dbReference type="ARBA" id="ARBA00010923"/>
    </source>
</evidence>
<dbReference type="GO" id="GO:0009307">
    <property type="term" value="P:DNA restriction-modification system"/>
    <property type="evidence" value="ECO:0007669"/>
    <property type="project" value="UniProtKB-KW"/>
</dbReference>
<accession>A0A177N352</accession>
<comment type="caution">
    <text evidence="5">The sequence shown here is derived from an EMBL/GenBank/DDBJ whole genome shotgun (WGS) entry which is preliminary data.</text>
</comment>
<reference evidence="5 6" key="1">
    <citation type="submission" date="2016-03" db="EMBL/GenBank/DDBJ databases">
        <authorList>
            <person name="Ploux O."/>
        </authorList>
    </citation>
    <scope>NUCLEOTIDE SEQUENCE [LARGE SCALE GENOMIC DNA]</scope>
    <source>
        <strain evidence="5 6">R-45370</strain>
    </source>
</reference>
<organism evidence="5 6">
    <name type="scientific">Methylomonas lenta</name>
    <dbReference type="NCBI Taxonomy" id="980561"/>
    <lineage>
        <taxon>Bacteria</taxon>
        <taxon>Pseudomonadati</taxon>
        <taxon>Pseudomonadota</taxon>
        <taxon>Gammaproteobacteria</taxon>
        <taxon>Methylococcales</taxon>
        <taxon>Methylococcaceae</taxon>
        <taxon>Methylomonas</taxon>
    </lineage>
</organism>